<dbReference type="Proteomes" id="UP000592820">
    <property type="component" value="Unassembled WGS sequence"/>
</dbReference>
<dbReference type="EMBL" id="JACHDE010000053">
    <property type="protein sequence ID" value="MBB5405972.1"/>
    <property type="molecule type" value="Genomic_DNA"/>
</dbReference>
<dbReference type="AlphaFoldDB" id="A0A7W8LFB9"/>
<comment type="caution">
    <text evidence="1">The sequence shown here is derived from an EMBL/GenBank/DDBJ whole genome shotgun (WGS) entry which is preliminary data.</text>
</comment>
<feature type="non-terminal residue" evidence="1">
    <location>
        <position position="1"/>
    </location>
</feature>
<organism evidence="1 2">
    <name type="scientific">Paraburkholderia youngii</name>
    <dbReference type="NCBI Taxonomy" id="2782701"/>
    <lineage>
        <taxon>Bacteria</taxon>
        <taxon>Pseudomonadati</taxon>
        <taxon>Pseudomonadota</taxon>
        <taxon>Betaproteobacteria</taxon>
        <taxon>Burkholderiales</taxon>
        <taxon>Burkholderiaceae</taxon>
        <taxon>Paraburkholderia</taxon>
    </lineage>
</organism>
<proteinExistence type="predicted"/>
<accession>A0A7W8LFB9</accession>
<sequence length="57" mass="6349">NVCIDGPEAMYSLFECTRTYVAEKFQCASDEHVARRAVQKPLEGDVRFLGELLALSA</sequence>
<protein>
    <submittedName>
        <fullName evidence="1">Uncharacterized protein</fullName>
    </submittedName>
</protein>
<evidence type="ECO:0000313" key="1">
    <source>
        <dbReference type="EMBL" id="MBB5405972.1"/>
    </source>
</evidence>
<name>A0A7W8LFB9_9BURK</name>
<gene>
    <name evidence="1" type="ORF">HDG41_008071</name>
</gene>
<reference evidence="1 2" key="1">
    <citation type="submission" date="2020-08" db="EMBL/GenBank/DDBJ databases">
        <title>Genomic Encyclopedia of Type Strains, Phase IV (KMG-V): Genome sequencing to study the core and pangenomes of soil and plant-associated prokaryotes.</title>
        <authorList>
            <person name="Whitman W."/>
        </authorList>
    </citation>
    <scope>NUCLEOTIDE SEQUENCE [LARGE SCALE GENOMIC DNA]</scope>
    <source>
        <strain evidence="1 2">JPY162</strain>
    </source>
</reference>
<evidence type="ECO:0000313" key="2">
    <source>
        <dbReference type="Proteomes" id="UP000592820"/>
    </source>
</evidence>